<sequence>MKAKSLTKVKIGSERRVVFRNKRKEPSYYLAVFGIKRTDETIPSFAEGKTLDTGSAARLLLVFMTRNHQPKRRYGLGYAKENPVIRNDRAGRRAFKREVDFEDDIRFTTLPPAKTTLSSVLPEFHLTECTSTSYFLGSNRKGMSMFFLNYVSSAVHYEVLCLLYRMPDMNNCLSVEVSIVEHKLYYSVLVFNPEVTLLEHLPAQSVSFHLHCLRSVAFVWGLTGHNAVPFWLGGPVVSQRSQTLSLVEIWIGTQGRRKNCKKELLLSQRVAKIGQGKPDSTLKKELCCISRGKLILALSLGFSVDAFCSGFESSPGKNRGLYWFKGSVRKPIMRCCLKLCRGRGDLFAAHCRERIRSICGIPSAGMSPGDVNTSFSLLSKGFVAQATTASIPTRSPVPLIRCILKQRFFHQSYQAQSVSLSFETDIVL</sequence>
<dbReference type="Proteomes" id="UP000296049">
    <property type="component" value="Unassembled WGS sequence"/>
</dbReference>
<organism evidence="1 2">
    <name type="scientific">Anas platyrhynchos</name>
    <name type="common">Mallard</name>
    <name type="synonym">Anas boschas</name>
    <dbReference type="NCBI Taxonomy" id="8839"/>
    <lineage>
        <taxon>Eukaryota</taxon>
        <taxon>Metazoa</taxon>
        <taxon>Chordata</taxon>
        <taxon>Craniata</taxon>
        <taxon>Vertebrata</taxon>
        <taxon>Euteleostomi</taxon>
        <taxon>Archelosauria</taxon>
        <taxon>Archosauria</taxon>
        <taxon>Dinosauria</taxon>
        <taxon>Saurischia</taxon>
        <taxon>Theropoda</taxon>
        <taxon>Coelurosauria</taxon>
        <taxon>Aves</taxon>
        <taxon>Neognathae</taxon>
        <taxon>Galloanserae</taxon>
        <taxon>Anseriformes</taxon>
        <taxon>Anatidae</taxon>
        <taxon>Anatinae</taxon>
        <taxon>Anas</taxon>
    </lineage>
</organism>
<dbReference type="EMBL" id="KB742418">
    <property type="protein sequence ID" value="EOB08783.1"/>
    <property type="molecule type" value="Genomic_DNA"/>
</dbReference>
<proteinExistence type="predicted"/>
<dbReference type="AlphaFoldDB" id="R0M7V9"/>
<reference evidence="2" key="1">
    <citation type="journal article" date="2013" name="Nat. Genet.">
        <title>The duck genome and transcriptome provide insight into an avian influenza virus reservoir species.</title>
        <authorList>
            <person name="Huang Y."/>
            <person name="Li Y."/>
            <person name="Burt D.W."/>
            <person name="Chen H."/>
            <person name="Zhang Y."/>
            <person name="Qian W."/>
            <person name="Kim H."/>
            <person name="Gan S."/>
            <person name="Zhao Y."/>
            <person name="Li J."/>
            <person name="Yi K."/>
            <person name="Feng H."/>
            <person name="Zhu P."/>
            <person name="Li B."/>
            <person name="Liu Q."/>
            <person name="Fairley S."/>
            <person name="Magor K.E."/>
            <person name="Du Z."/>
            <person name="Hu X."/>
            <person name="Goodman L."/>
            <person name="Tafer H."/>
            <person name="Vignal A."/>
            <person name="Lee T."/>
            <person name="Kim K.W."/>
            <person name="Sheng Z."/>
            <person name="An Y."/>
            <person name="Searle S."/>
            <person name="Herrero J."/>
            <person name="Groenen M.A."/>
            <person name="Crooijmans R.P."/>
            <person name="Faraut T."/>
            <person name="Cai Q."/>
            <person name="Webster R.G."/>
            <person name="Aldridge J.R."/>
            <person name="Warren W.C."/>
            <person name="Bartschat S."/>
            <person name="Kehr S."/>
            <person name="Marz M."/>
            <person name="Stadler P.F."/>
            <person name="Smith J."/>
            <person name="Kraus R.H."/>
            <person name="Zhao Y."/>
            <person name="Ren L."/>
            <person name="Fei J."/>
            <person name="Morisson M."/>
            <person name="Kaiser P."/>
            <person name="Griffin D.K."/>
            <person name="Rao M."/>
            <person name="Pitel F."/>
            <person name="Wang J."/>
            <person name="Li N."/>
        </authorList>
    </citation>
    <scope>NUCLEOTIDE SEQUENCE [LARGE SCALE GENOMIC DNA]</scope>
</reference>
<accession>R0M7V9</accession>
<name>R0M7V9_ANAPL</name>
<protein>
    <submittedName>
        <fullName evidence="1">Uncharacterized protein</fullName>
    </submittedName>
</protein>
<gene>
    <name evidence="1" type="ORF">Anapl_02287</name>
</gene>
<evidence type="ECO:0000313" key="1">
    <source>
        <dbReference type="EMBL" id="EOB08783.1"/>
    </source>
</evidence>
<keyword evidence="2" id="KW-1185">Reference proteome</keyword>
<evidence type="ECO:0000313" key="2">
    <source>
        <dbReference type="Proteomes" id="UP000296049"/>
    </source>
</evidence>